<feature type="region of interest" description="Disordered" evidence="1">
    <location>
        <begin position="498"/>
        <end position="538"/>
    </location>
</feature>
<feature type="transmembrane region" description="Helical" evidence="2">
    <location>
        <begin position="393"/>
        <end position="417"/>
    </location>
</feature>
<keyword evidence="2" id="KW-0812">Transmembrane</keyword>
<feature type="compositionally biased region" description="Polar residues" evidence="1">
    <location>
        <begin position="498"/>
        <end position="513"/>
    </location>
</feature>
<feature type="compositionally biased region" description="Pro residues" evidence="1">
    <location>
        <begin position="271"/>
        <end position="290"/>
    </location>
</feature>
<name>A0ABQ8FR50_9FUNG</name>
<evidence type="ECO:0000256" key="2">
    <source>
        <dbReference type="SAM" id="Phobius"/>
    </source>
</evidence>
<feature type="compositionally biased region" description="Polar residues" evidence="1">
    <location>
        <begin position="354"/>
        <end position="367"/>
    </location>
</feature>
<feature type="compositionally biased region" description="Polar residues" evidence="1">
    <location>
        <begin position="293"/>
        <end position="308"/>
    </location>
</feature>
<protein>
    <recommendedName>
        <fullName evidence="5">ZP domain-containing protein</fullName>
    </recommendedName>
</protein>
<feature type="region of interest" description="Disordered" evidence="1">
    <location>
        <begin position="448"/>
        <end position="480"/>
    </location>
</feature>
<evidence type="ECO:0000313" key="4">
    <source>
        <dbReference type="Proteomes" id="UP001648503"/>
    </source>
</evidence>
<gene>
    <name evidence="3" type="ORF">BASA50_001842</name>
</gene>
<keyword evidence="2" id="KW-1133">Transmembrane helix</keyword>
<organism evidence="3 4">
    <name type="scientific">Batrachochytrium salamandrivorans</name>
    <dbReference type="NCBI Taxonomy" id="1357716"/>
    <lineage>
        <taxon>Eukaryota</taxon>
        <taxon>Fungi</taxon>
        <taxon>Fungi incertae sedis</taxon>
        <taxon>Chytridiomycota</taxon>
        <taxon>Chytridiomycota incertae sedis</taxon>
        <taxon>Chytridiomycetes</taxon>
        <taxon>Rhizophydiales</taxon>
        <taxon>Rhizophydiales incertae sedis</taxon>
        <taxon>Batrachochytrium</taxon>
    </lineage>
</organism>
<evidence type="ECO:0000313" key="3">
    <source>
        <dbReference type="EMBL" id="KAH6601163.1"/>
    </source>
</evidence>
<keyword evidence="2" id="KW-0472">Membrane</keyword>
<feature type="compositionally biased region" description="Polar residues" evidence="1">
    <location>
        <begin position="631"/>
        <end position="642"/>
    </location>
</feature>
<feature type="compositionally biased region" description="Polar residues" evidence="1">
    <location>
        <begin position="320"/>
        <end position="339"/>
    </location>
</feature>
<proteinExistence type="predicted"/>
<dbReference type="EMBL" id="JAFCIX010000017">
    <property type="protein sequence ID" value="KAH6601163.1"/>
    <property type="molecule type" value="Genomic_DNA"/>
</dbReference>
<feature type="compositionally biased region" description="Low complexity" evidence="1">
    <location>
        <begin position="643"/>
        <end position="655"/>
    </location>
</feature>
<evidence type="ECO:0008006" key="5">
    <source>
        <dbReference type="Google" id="ProtNLM"/>
    </source>
</evidence>
<feature type="region of interest" description="Disordered" evidence="1">
    <location>
        <begin position="270"/>
        <end position="373"/>
    </location>
</feature>
<accession>A0ABQ8FR50</accession>
<comment type="caution">
    <text evidence="3">The sequence shown here is derived from an EMBL/GenBank/DDBJ whole genome shotgun (WGS) entry which is preliminary data.</text>
</comment>
<keyword evidence="4" id="KW-1185">Reference proteome</keyword>
<sequence length="663" mass="70633">MVAWAIVATQIVLSIEAYTAAALWIQTLVVPRCKTGIYVYNAATLTVQNIILASAPGERRNCVSLKPGINGYYEITPFSDVRIFDCGTSDCNSPECASIRTLQNIDIVPSPDCDMYYRILSTSSQLSLEAVRNFVRFEEMSTLASAAYTSISLARNGPNSGACTGNPIGGQVLYIFEDCVQLGYNAWVQTIFSDLNQQTFSHRVCSSRNCQSGCNTVVSYIKPAPSNGPSCTVGVGLDVIRQPATVFRSTSVFRTGNPAFVWPPLIVSSNSPPPSSPPPSSPPPNSPPSNPSATTSLDTRTIQSSGPIATTGPLVIPGINGTNDTSITDPRVQNGSIFSGINDPDFKHRIGSMSDPSNTGGSDNNMFGPSGHTPDDNGRVLGSSSISSSMSPVAIAGMVIASFCVVTVAVFGAIFLLKRQRDQEYVYDRPVPKPSPLYHPPAPLYNDIHKIRTTSPNSSHEDIRSNSSSRAGTPLPAPIVTPLSSSSANTIVAPVASSVQAKSDTTNHTNTVDSSLISSSQQKHSRPLPPVVPSPSYQPDIRHVMSDAAHSYIQPSVHQSQQESQVASVESKNILTQTIPIATTQEEVNPPVDQSNREQDLIQKVSPKVSASEIVVAQDVPTTQPTEYNIEHASTASQVPALSNSSVISPSDSISQNENPFEA</sequence>
<reference evidence="3 4" key="1">
    <citation type="submission" date="2021-02" db="EMBL/GenBank/DDBJ databases">
        <title>Variation within the Batrachochytrium salamandrivorans European outbreak.</title>
        <authorList>
            <person name="Kelly M."/>
            <person name="Pasmans F."/>
            <person name="Shea T.P."/>
            <person name="Munoz J.F."/>
            <person name="Carranza S."/>
            <person name="Cuomo C.A."/>
            <person name="Martel A."/>
        </authorList>
    </citation>
    <scope>NUCLEOTIDE SEQUENCE [LARGE SCALE GENOMIC DNA]</scope>
    <source>
        <strain evidence="3 4">AMFP18/2</strain>
    </source>
</reference>
<dbReference type="Proteomes" id="UP001648503">
    <property type="component" value="Unassembled WGS sequence"/>
</dbReference>
<evidence type="ECO:0000256" key="1">
    <source>
        <dbReference type="SAM" id="MobiDB-lite"/>
    </source>
</evidence>
<feature type="region of interest" description="Disordered" evidence="1">
    <location>
        <begin position="631"/>
        <end position="663"/>
    </location>
</feature>